<name>A0ABS7BMJ8_9SPHN</name>
<dbReference type="InterPro" id="IPR001283">
    <property type="entry name" value="CRISP-related"/>
</dbReference>
<keyword evidence="1" id="KW-0732">Signal</keyword>
<protein>
    <submittedName>
        <fullName evidence="3">SCP-like extracellular</fullName>
    </submittedName>
</protein>
<dbReference type="InterPro" id="IPR018244">
    <property type="entry name" value="Allrgn_V5/Tpx1_CS"/>
</dbReference>
<dbReference type="InterPro" id="IPR035940">
    <property type="entry name" value="CAP_sf"/>
</dbReference>
<dbReference type="Proteomes" id="UP000759103">
    <property type="component" value="Unassembled WGS sequence"/>
</dbReference>
<dbReference type="SMART" id="SM00198">
    <property type="entry name" value="SCP"/>
    <property type="match status" value="1"/>
</dbReference>
<evidence type="ECO:0000256" key="1">
    <source>
        <dbReference type="SAM" id="SignalP"/>
    </source>
</evidence>
<dbReference type="PROSITE" id="PS01009">
    <property type="entry name" value="CRISP_1"/>
    <property type="match status" value="1"/>
</dbReference>
<dbReference type="Gene3D" id="3.40.33.10">
    <property type="entry name" value="CAP"/>
    <property type="match status" value="1"/>
</dbReference>
<dbReference type="PANTHER" id="PTHR10334">
    <property type="entry name" value="CYSTEINE-RICH SECRETORY PROTEIN-RELATED"/>
    <property type="match status" value="1"/>
</dbReference>
<dbReference type="PRINTS" id="PR00837">
    <property type="entry name" value="V5TPXLIKE"/>
</dbReference>
<evidence type="ECO:0000259" key="2">
    <source>
        <dbReference type="SMART" id="SM00198"/>
    </source>
</evidence>
<dbReference type="InterPro" id="IPR014044">
    <property type="entry name" value="CAP_dom"/>
</dbReference>
<keyword evidence="4" id="KW-1185">Reference proteome</keyword>
<proteinExistence type="predicted"/>
<dbReference type="EMBL" id="JAHXZN010000002">
    <property type="protein sequence ID" value="MBW6530815.1"/>
    <property type="molecule type" value="Genomic_DNA"/>
</dbReference>
<organism evidence="3 4">
    <name type="scientific">Sphingomonas citri</name>
    <dbReference type="NCBI Taxonomy" id="2862499"/>
    <lineage>
        <taxon>Bacteria</taxon>
        <taxon>Pseudomonadati</taxon>
        <taxon>Pseudomonadota</taxon>
        <taxon>Alphaproteobacteria</taxon>
        <taxon>Sphingomonadales</taxon>
        <taxon>Sphingomonadaceae</taxon>
        <taxon>Sphingomonas</taxon>
    </lineage>
</organism>
<accession>A0ABS7BMJ8</accession>
<dbReference type="InterPro" id="IPR002413">
    <property type="entry name" value="V5_allergen-like"/>
</dbReference>
<dbReference type="PRINTS" id="PR00838">
    <property type="entry name" value="V5ALLERGEN"/>
</dbReference>
<gene>
    <name evidence="3" type="ORF">KZ820_08715</name>
</gene>
<sequence>MPRAHAPRRLIAAVAALLAAPLLSGAASFSQTFDARVLAAHNHERASVGLAPLRWNRELVQSAQRWADYLASTGRFEHAPERHYDPEGENLWAGTRGYFTPEAMVNGWIREKRYFRPGVFPYNSVTGRVDDVGHYTQLMWRDTDEVGCAVARGGEEDVLVCRYKNAGNYLGERPF</sequence>
<feature type="domain" description="SCP" evidence="2">
    <location>
        <begin position="32"/>
        <end position="171"/>
    </location>
</feature>
<feature type="signal peptide" evidence="1">
    <location>
        <begin position="1"/>
        <end position="26"/>
    </location>
</feature>
<evidence type="ECO:0000313" key="3">
    <source>
        <dbReference type="EMBL" id="MBW6530815.1"/>
    </source>
</evidence>
<dbReference type="RefSeq" id="WP_219748263.1">
    <property type="nucleotide sequence ID" value="NZ_JAHXZN010000002.1"/>
</dbReference>
<dbReference type="Pfam" id="PF00188">
    <property type="entry name" value="CAP"/>
    <property type="match status" value="1"/>
</dbReference>
<feature type="chain" id="PRO_5046032894" evidence="1">
    <location>
        <begin position="27"/>
        <end position="175"/>
    </location>
</feature>
<evidence type="ECO:0000313" key="4">
    <source>
        <dbReference type="Proteomes" id="UP000759103"/>
    </source>
</evidence>
<reference evidence="3 4" key="1">
    <citation type="submission" date="2021-07" db="EMBL/GenBank/DDBJ databases">
        <title>Sphingomonas sp.</title>
        <authorList>
            <person name="Feng G."/>
            <person name="Li J."/>
            <person name="Pan M."/>
        </authorList>
    </citation>
    <scope>NUCLEOTIDE SEQUENCE [LARGE SCALE GENOMIC DNA]</scope>
    <source>
        <strain evidence="3 4">RRHST34</strain>
    </source>
</reference>
<dbReference type="SUPFAM" id="SSF55797">
    <property type="entry name" value="PR-1-like"/>
    <property type="match status" value="1"/>
</dbReference>
<comment type="caution">
    <text evidence="3">The sequence shown here is derived from an EMBL/GenBank/DDBJ whole genome shotgun (WGS) entry which is preliminary data.</text>
</comment>